<dbReference type="Pfam" id="PF02949">
    <property type="entry name" value="7tm_6"/>
    <property type="match status" value="1"/>
</dbReference>
<dbReference type="GO" id="GO:0004984">
    <property type="term" value="F:olfactory receptor activity"/>
    <property type="evidence" value="ECO:0007669"/>
    <property type="project" value="InterPro"/>
</dbReference>
<evidence type="ECO:0000313" key="11">
    <source>
        <dbReference type="EMBL" id="QMS80330.1"/>
    </source>
</evidence>
<evidence type="ECO:0000256" key="5">
    <source>
        <dbReference type="ARBA" id="ARBA00022725"/>
    </source>
</evidence>
<dbReference type="EMBL" id="MN515182">
    <property type="protein sequence ID" value="QMS80330.1"/>
    <property type="molecule type" value="mRNA"/>
</dbReference>
<keyword evidence="4 10" id="KW-0812">Transmembrane</keyword>
<keyword evidence="5" id="KW-0552">Olfaction</keyword>
<evidence type="ECO:0000256" key="6">
    <source>
        <dbReference type="ARBA" id="ARBA00022989"/>
    </source>
</evidence>
<keyword evidence="9" id="KW-0807">Transducer</keyword>
<evidence type="ECO:0000256" key="7">
    <source>
        <dbReference type="ARBA" id="ARBA00023136"/>
    </source>
</evidence>
<dbReference type="GO" id="GO:0005549">
    <property type="term" value="F:odorant binding"/>
    <property type="evidence" value="ECO:0007669"/>
    <property type="project" value="InterPro"/>
</dbReference>
<dbReference type="GO" id="GO:0005886">
    <property type="term" value="C:plasma membrane"/>
    <property type="evidence" value="ECO:0007669"/>
    <property type="project" value="UniProtKB-SubCell"/>
</dbReference>
<evidence type="ECO:0000256" key="1">
    <source>
        <dbReference type="ARBA" id="ARBA00004651"/>
    </source>
</evidence>
<dbReference type="AlphaFoldDB" id="A0A7G4KBU4"/>
<sequence length="125" mass="14209">MDKPMLVQFCGSTGIVCAVVYKMTGIPFNTTFIYLALYLGCLLLELYIYCYYGTLLMNESLLVNDSIYLSNWTSLSPRFRRIILIAMTRWSRPMTPTAAGLVSISLKTFVSVLRLSYSIYTIIKS</sequence>
<keyword evidence="7 10" id="KW-0472">Membrane</keyword>
<feature type="transmembrane region" description="Helical" evidence="10">
    <location>
        <begin position="32"/>
        <end position="52"/>
    </location>
</feature>
<keyword evidence="3" id="KW-0716">Sensory transduction</keyword>
<evidence type="ECO:0000256" key="8">
    <source>
        <dbReference type="ARBA" id="ARBA00023170"/>
    </source>
</evidence>
<evidence type="ECO:0000256" key="4">
    <source>
        <dbReference type="ARBA" id="ARBA00022692"/>
    </source>
</evidence>
<dbReference type="PANTHER" id="PTHR21137">
    <property type="entry name" value="ODORANT RECEPTOR"/>
    <property type="match status" value="1"/>
</dbReference>
<accession>A0A7G4KBU4</accession>
<keyword evidence="2" id="KW-1003">Cell membrane</keyword>
<keyword evidence="6 10" id="KW-1133">Transmembrane helix</keyword>
<gene>
    <name evidence="11" type="primary">OR15</name>
</gene>
<proteinExistence type="evidence at transcript level"/>
<protein>
    <submittedName>
        <fullName evidence="11">Odorant receptor</fullName>
    </submittedName>
</protein>
<name>A0A7G4KBU4_9NEOP</name>
<evidence type="ECO:0000256" key="10">
    <source>
        <dbReference type="SAM" id="Phobius"/>
    </source>
</evidence>
<keyword evidence="8 11" id="KW-0675">Receptor</keyword>
<evidence type="ECO:0000256" key="3">
    <source>
        <dbReference type="ARBA" id="ARBA00022606"/>
    </source>
</evidence>
<dbReference type="PANTHER" id="PTHR21137:SF35">
    <property type="entry name" value="ODORANT RECEPTOR 19A-RELATED"/>
    <property type="match status" value="1"/>
</dbReference>
<dbReference type="GO" id="GO:0007165">
    <property type="term" value="P:signal transduction"/>
    <property type="evidence" value="ECO:0007669"/>
    <property type="project" value="UniProtKB-KW"/>
</dbReference>
<reference evidence="11" key="1">
    <citation type="submission" date="2019-09" db="EMBL/GenBank/DDBJ databases">
        <authorList>
            <person name="Yang H."/>
        </authorList>
    </citation>
    <scope>NUCLEOTIDE SEQUENCE</scope>
</reference>
<dbReference type="InterPro" id="IPR004117">
    <property type="entry name" value="7tm6_olfct_rcpt"/>
</dbReference>
<organism evidence="11">
    <name type="scientific">Histia rhodope</name>
    <dbReference type="NCBI Taxonomy" id="1453155"/>
    <lineage>
        <taxon>Eukaryota</taxon>
        <taxon>Metazoa</taxon>
        <taxon>Ecdysozoa</taxon>
        <taxon>Arthropoda</taxon>
        <taxon>Hexapoda</taxon>
        <taxon>Insecta</taxon>
        <taxon>Pterygota</taxon>
        <taxon>Neoptera</taxon>
        <taxon>Endopterygota</taxon>
        <taxon>Lepidoptera</taxon>
        <taxon>Glossata</taxon>
        <taxon>Ditrysia</taxon>
        <taxon>Zygaenoidea</taxon>
        <taxon>Zygaenidae</taxon>
        <taxon>Chalcosiinae</taxon>
        <taxon>Histia</taxon>
    </lineage>
</organism>
<comment type="subcellular location">
    <subcellularLocation>
        <location evidence="1">Cell membrane</location>
        <topology evidence="1">Multi-pass membrane protein</topology>
    </subcellularLocation>
</comment>
<evidence type="ECO:0000256" key="2">
    <source>
        <dbReference type="ARBA" id="ARBA00022475"/>
    </source>
</evidence>
<evidence type="ECO:0000256" key="9">
    <source>
        <dbReference type="ARBA" id="ARBA00023224"/>
    </source>
</evidence>